<reference evidence="1 2" key="1">
    <citation type="journal article" date="2023" name="Nucleic Acids Res.">
        <title>The hologenome of Daphnia magna reveals possible DNA methylation and microbiome-mediated evolution of the host genome.</title>
        <authorList>
            <person name="Chaturvedi A."/>
            <person name="Li X."/>
            <person name="Dhandapani V."/>
            <person name="Marshall H."/>
            <person name="Kissane S."/>
            <person name="Cuenca-Cambronero M."/>
            <person name="Asole G."/>
            <person name="Calvet F."/>
            <person name="Ruiz-Romero M."/>
            <person name="Marangio P."/>
            <person name="Guigo R."/>
            <person name="Rago D."/>
            <person name="Mirbahai L."/>
            <person name="Eastwood N."/>
            <person name="Colbourne J.K."/>
            <person name="Zhou J."/>
            <person name="Mallon E."/>
            <person name="Orsini L."/>
        </authorList>
    </citation>
    <scope>NUCLEOTIDE SEQUENCE [LARGE SCALE GENOMIC DNA]</scope>
    <source>
        <strain evidence="1">LRV0_1</strain>
    </source>
</reference>
<proteinExistence type="predicted"/>
<dbReference type="Proteomes" id="UP001234178">
    <property type="component" value="Unassembled WGS sequence"/>
</dbReference>
<evidence type="ECO:0000313" key="1">
    <source>
        <dbReference type="EMBL" id="KAK4036733.1"/>
    </source>
</evidence>
<comment type="caution">
    <text evidence="1">The sequence shown here is derived from an EMBL/GenBank/DDBJ whole genome shotgun (WGS) entry which is preliminary data.</text>
</comment>
<gene>
    <name evidence="1" type="ORF">OUZ56_028771</name>
</gene>
<evidence type="ECO:0000313" key="2">
    <source>
        <dbReference type="Proteomes" id="UP001234178"/>
    </source>
</evidence>
<keyword evidence="2" id="KW-1185">Reference proteome</keyword>
<organism evidence="1 2">
    <name type="scientific">Daphnia magna</name>
    <dbReference type="NCBI Taxonomy" id="35525"/>
    <lineage>
        <taxon>Eukaryota</taxon>
        <taxon>Metazoa</taxon>
        <taxon>Ecdysozoa</taxon>
        <taxon>Arthropoda</taxon>
        <taxon>Crustacea</taxon>
        <taxon>Branchiopoda</taxon>
        <taxon>Diplostraca</taxon>
        <taxon>Cladocera</taxon>
        <taxon>Anomopoda</taxon>
        <taxon>Daphniidae</taxon>
        <taxon>Daphnia</taxon>
    </lineage>
</organism>
<accession>A0ABR0B4Y7</accession>
<name>A0ABR0B4Y7_9CRUS</name>
<protein>
    <submittedName>
        <fullName evidence="1">Uncharacterized protein</fullName>
    </submittedName>
</protein>
<dbReference type="EMBL" id="JAOYFB010000040">
    <property type="protein sequence ID" value="KAK4036733.1"/>
    <property type="molecule type" value="Genomic_DNA"/>
</dbReference>
<sequence length="61" mass="7063">MRAVRGGGDGPSSPNHQQLNCRHNQGVFFKWWKQGEITTCNNVIVQGRRAFDTEFEMLRKK</sequence>